<dbReference type="VEuPathDB" id="FungiDB:FOZG_10580"/>
<organism evidence="2 3">
    <name type="scientific">Fusarium oxysporum</name>
    <name type="common">Fusarium vascular wilt</name>
    <dbReference type="NCBI Taxonomy" id="5507"/>
    <lineage>
        <taxon>Eukaryota</taxon>
        <taxon>Fungi</taxon>
        <taxon>Dikarya</taxon>
        <taxon>Ascomycota</taxon>
        <taxon>Pezizomycotina</taxon>
        <taxon>Sordariomycetes</taxon>
        <taxon>Hypocreomycetidae</taxon>
        <taxon>Hypocreales</taxon>
        <taxon>Nectriaceae</taxon>
        <taxon>Fusarium</taxon>
        <taxon>Fusarium oxysporum species complex</taxon>
    </lineage>
</organism>
<dbReference type="EMBL" id="MRCX01000116">
    <property type="protein sequence ID" value="RKK71352.1"/>
    <property type="molecule type" value="Genomic_DNA"/>
</dbReference>
<reference evidence="2 3" key="1">
    <citation type="journal article" date="2018" name="Sci. Rep.">
        <title>Characterisation of pathogen-specific regions and novel effector candidates in Fusarium oxysporum f. sp. cepae.</title>
        <authorList>
            <person name="Armitage A.D."/>
            <person name="Taylor A."/>
            <person name="Sobczyk M.K."/>
            <person name="Baxter L."/>
            <person name="Greenfield B.P."/>
            <person name="Bates H.J."/>
            <person name="Wilson F."/>
            <person name="Jackson A.C."/>
            <person name="Ott S."/>
            <person name="Harrison R.J."/>
            <person name="Clarkson J.P."/>
        </authorList>
    </citation>
    <scope>NUCLEOTIDE SEQUENCE [LARGE SCALE GENOMIC DNA]</scope>
    <source>
        <strain evidence="2 3">Fo_A13</strain>
    </source>
</reference>
<dbReference type="VEuPathDB" id="FungiDB:FOMG_06184"/>
<gene>
    <name evidence="2" type="ORF">BFJ69_g11019</name>
</gene>
<dbReference type="AlphaFoldDB" id="A0A420MTJ4"/>
<dbReference type="VEuPathDB" id="FungiDB:FOIG_09455"/>
<dbReference type="VEuPathDB" id="FungiDB:FOXG_04873"/>
<feature type="compositionally biased region" description="Basic and acidic residues" evidence="1">
    <location>
        <begin position="230"/>
        <end position="242"/>
    </location>
</feature>
<evidence type="ECO:0000313" key="2">
    <source>
        <dbReference type="EMBL" id="RKK71352.1"/>
    </source>
</evidence>
<accession>A0A420MTJ4</accession>
<name>A0A420MTJ4_FUSOX</name>
<dbReference type="VEuPathDB" id="FungiDB:HZS61_003479"/>
<feature type="region of interest" description="Disordered" evidence="1">
    <location>
        <begin position="228"/>
        <end position="251"/>
    </location>
</feature>
<evidence type="ECO:0000256" key="1">
    <source>
        <dbReference type="SAM" id="MobiDB-lite"/>
    </source>
</evidence>
<protein>
    <submittedName>
        <fullName evidence="2">Uncharacterized protein</fullName>
    </submittedName>
</protein>
<sequence>MCGHLAAPSLDVRRTCANVLMHAVSNAFDTGDDEDLLDFGDLFDDPNGILYMATMRLRRSFSAKMELGVFSALRRPSCIETTLADLPSWVPDWSYDFYSDPDEEKGPSGINNPIIRENVRTPIMLEMVDAFPEWEVSRSNTSFNARLSSDGKTLILRGMILDELNHVGDKLEYPYSGPEQQSEDVVMDSIHEFKRSWRIYRSIGAAMDTIKGWQDLAFENKNLQIMSGETRMDEQSLEDPRTTHRKENHRH</sequence>
<comment type="caution">
    <text evidence="2">The sequence shown here is derived from an EMBL/GenBank/DDBJ whole genome shotgun (WGS) entry which is preliminary data.</text>
</comment>
<evidence type="ECO:0000313" key="3">
    <source>
        <dbReference type="Proteomes" id="UP000285084"/>
    </source>
</evidence>
<dbReference type="Proteomes" id="UP000285084">
    <property type="component" value="Unassembled WGS sequence"/>
</dbReference>
<proteinExistence type="predicted"/>
<dbReference type="VEuPathDB" id="FungiDB:FOC4_g10013251"/>
<dbReference type="VEuPathDB" id="FungiDB:FOC1_g10010696"/>